<evidence type="ECO:0008006" key="3">
    <source>
        <dbReference type="Google" id="ProtNLM"/>
    </source>
</evidence>
<gene>
    <name evidence="1" type="ORF">PR048_033564</name>
</gene>
<evidence type="ECO:0000313" key="1">
    <source>
        <dbReference type="EMBL" id="KAJ8866040.1"/>
    </source>
</evidence>
<accession>A0ABQ9G0M7</accession>
<dbReference type="EMBL" id="JARBHB010000017">
    <property type="protein sequence ID" value="KAJ8866040.1"/>
    <property type="molecule type" value="Genomic_DNA"/>
</dbReference>
<sequence length="109" mass="12678">MIDDHQIHLVSSYFQFSKSTESHLESWDRILDKLHNKGTVIASDPCESSTKLDTYRRYESPARDTETFIDVTLATSKGSQRVVNWEMVEESSDDHRLILYEILLTRSII</sequence>
<reference evidence="1 2" key="1">
    <citation type="submission" date="2023-02" db="EMBL/GenBank/DDBJ databases">
        <title>LHISI_Scaffold_Assembly.</title>
        <authorList>
            <person name="Stuart O.P."/>
            <person name="Cleave R."/>
            <person name="Magrath M.J.L."/>
            <person name="Mikheyev A.S."/>
        </authorList>
    </citation>
    <scope>NUCLEOTIDE SEQUENCE [LARGE SCALE GENOMIC DNA]</scope>
    <source>
        <strain evidence="1">Daus_M_001</strain>
        <tissue evidence="1">Leg muscle</tissue>
    </source>
</reference>
<organism evidence="1 2">
    <name type="scientific">Dryococelus australis</name>
    <dbReference type="NCBI Taxonomy" id="614101"/>
    <lineage>
        <taxon>Eukaryota</taxon>
        <taxon>Metazoa</taxon>
        <taxon>Ecdysozoa</taxon>
        <taxon>Arthropoda</taxon>
        <taxon>Hexapoda</taxon>
        <taxon>Insecta</taxon>
        <taxon>Pterygota</taxon>
        <taxon>Neoptera</taxon>
        <taxon>Polyneoptera</taxon>
        <taxon>Phasmatodea</taxon>
        <taxon>Verophasmatodea</taxon>
        <taxon>Anareolatae</taxon>
        <taxon>Phasmatidae</taxon>
        <taxon>Eurycanthinae</taxon>
        <taxon>Dryococelus</taxon>
    </lineage>
</organism>
<keyword evidence="2" id="KW-1185">Reference proteome</keyword>
<proteinExistence type="predicted"/>
<dbReference type="SUPFAM" id="SSF56219">
    <property type="entry name" value="DNase I-like"/>
    <property type="match status" value="1"/>
</dbReference>
<evidence type="ECO:0000313" key="2">
    <source>
        <dbReference type="Proteomes" id="UP001159363"/>
    </source>
</evidence>
<name>A0ABQ9G0M7_9NEOP</name>
<comment type="caution">
    <text evidence="1">The sequence shown here is derived from an EMBL/GenBank/DDBJ whole genome shotgun (WGS) entry which is preliminary data.</text>
</comment>
<dbReference type="InterPro" id="IPR036691">
    <property type="entry name" value="Endo/exonu/phosph_ase_sf"/>
</dbReference>
<dbReference type="Proteomes" id="UP001159363">
    <property type="component" value="Chromosome 16"/>
</dbReference>
<protein>
    <recommendedName>
        <fullName evidence="3">Endonuclease/exonuclease/phosphatase domain-containing protein</fullName>
    </recommendedName>
</protein>